<sequence>MSDDRARPGEHEVRLKRIARPAYVVGAAILVALMVAAAFVAGMSIERPAASSDAAAAAAPAVTAQVEMRVVQEGLQVPGKVSAPESLDVKLADDGVLGSPAAGDGEGSAESEAGAVAGAEQTAEGAEGPMTDRNVITRMVAAEGDQLAAGDLLAEVSGRPVVAAPPGTPLYRDFELGLAGQDVLAIQQLLSDLGYMVDLDGILDADTMDTIMYWYAQLGYELPQGASGQRRLPWRELLPLPPGALTVVAPGTTGSVLSGDSPLLTVRRGAPVIEAIVDAGQVARFREAKSVFVGFEGKNIEAAVVSIGEMKTDDDTGVSGHTVTVACPSEIAERASEITTVSISTEKPEEASFAVPLTAIEEDDHSQFVILDDTKAERTGGTGTPGERVDVEVIVVSGGWAAIAENARLPEGARIRVG</sequence>
<dbReference type="OrthoDB" id="3268648at2"/>
<evidence type="ECO:0000256" key="2">
    <source>
        <dbReference type="SAM" id="Phobius"/>
    </source>
</evidence>
<evidence type="ECO:0008006" key="5">
    <source>
        <dbReference type="Google" id="ProtNLM"/>
    </source>
</evidence>
<gene>
    <name evidence="3" type="ORF">EVS81_12325</name>
</gene>
<evidence type="ECO:0000313" key="3">
    <source>
        <dbReference type="EMBL" id="QBE49521.1"/>
    </source>
</evidence>
<dbReference type="RefSeq" id="WP_130110648.1">
    <property type="nucleotide sequence ID" value="NZ_CP035806.1"/>
</dbReference>
<organism evidence="3 4">
    <name type="scientific">Leucobacter triazinivorans</name>
    <dbReference type="NCBI Taxonomy" id="1784719"/>
    <lineage>
        <taxon>Bacteria</taxon>
        <taxon>Bacillati</taxon>
        <taxon>Actinomycetota</taxon>
        <taxon>Actinomycetes</taxon>
        <taxon>Micrococcales</taxon>
        <taxon>Microbacteriaceae</taxon>
        <taxon>Leucobacter</taxon>
    </lineage>
</organism>
<reference evidence="3 4" key="1">
    <citation type="submission" date="2019-02" db="EMBL/GenBank/DDBJ databases">
        <authorList>
            <person name="Sun L."/>
            <person name="Pan D."/>
            <person name="Wu X."/>
        </authorList>
    </citation>
    <scope>NUCLEOTIDE SEQUENCE [LARGE SCALE GENOMIC DNA]</scope>
    <source>
        <strain evidence="3 4">JW-1</strain>
    </source>
</reference>
<feature type="compositionally biased region" description="Low complexity" evidence="1">
    <location>
        <begin position="98"/>
        <end position="128"/>
    </location>
</feature>
<dbReference type="EMBL" id="CP035806">
    <property type="protein sequence ID" value="QBE49521.1"/>
    <property type="molecule type" value="Genomic_DNA"/>
</dbReference>
<evidence type="ECO:0000256" key="1">
    <source>
        <dbReference type="SAM" id="MobiDB-lite"/>
    </source>
</evidence>
<feature type="transmembrane region" description="Helical" evidence="2">
    <location>
        <begin position="21"/>
        <end position="43"/>
    </location>
</feature>
<keyword evidence="2" id="KW-0812">Transmembrane</keyword>
<dbReference type="AlphaFoldDB" id="A0A4P6KHG3"/>
<keyword evidence="4" id="KW-1185">Reference proteome</keyword>
<dbReference type="Proteomes" id="UP000289260">
    <property type="component" value="Chromosome"/>
</dbReference>
<name>A0A4P6KHG3_9MICO</name>
<feature type="region of interest" description="Disordered" evidence="1">
    <location>
        <begin position="94"/>
        <end position="131"/>
    </location>
</feature>
<evidence type="ECO:0000313" key="4">
    <source>
        <dbReference type="Proteomes" id="UP000289260"/>
    </source>
</evidence>
<dbReference type="KEGG" id="ltr:EVS81_12325"/>
<keyword evidence="2" id="KW-0472">Membrane</keyword>
<protein>
    <recommendedName>
        <fullName evidence="5">Peptidoglycan-binding protein</fullName>
    </recommendedName>
</protein>
<keyword evidence="2" id="KW-1133">Transmembrane helix</keyword>
<proteinExistence type="predicted"/>
<accession>A0A4P6KHG3</accession>